<gene>
    <name evidence="5" type="ORF">B0A55_11547</name>
</gene>
<organism evidence="5 6">
    <name type="scientific">Friedmanniomyces simplex</name>
    <dbReference type="NCBI Taxonomy" id="329884"/>
    <lineage>
        <taxon>Eukaryota</taxon>
        <taxon>Fungi</taxon>
        <taxon>Dikarya</taxon>
        <taxon>Ascomycota</taxon>
        <taxon>Pezizomycotina</taxon>
        <taxon>Dothideomycetes</taxon>
        <taxon>Dothideomycetidae</taxon>
        <taxon>Mycosphaerellales</taxon>
        <taxon>Teratosphaeriaceae</taxon>
        <taxon>Friedmanniomyces</taxon>
    </lineage>
</organism>
<evidence type="ECO:0008006" key="7">
    <source>
        <dbReference type="Google" id="ProtNLM"/>
    </source>
</evidence>
<dbReference type="OrthoDB" id="1930760at2759"/>
<accession>A0A4U0WHE2</accession>
<evidence type="ECO:0000256" key="1">
    <source>
        <dbReference type="ARBA" id="ARBA00022574"/>
    </source>
</evidence>
<dbReference type="AlphaFoldDB" id="A0A4U0WHE2"/>
<dbReference type="PANTHER" id="PTHR46042:SF1">
    <property type="entry name" value="DIPHTHINE METHYLTRANSFERASE"/>
    <property type="match status" value="1"/>
</dbReference>
<evidence type="ECO:0000313" key="6">
    <source>
        <dbReference type="Proteomes" id="UP000309340"/>
    </source>
</evidence>
<keyword evidence="6" id="KW-1185">Reference proteome</keyword>
<dbReference type="GO" id="GO:0017183">
    <property type="term" value="P:protein histidyl modification to diphthamide"/>
    <property type="evidence" value="ECO:0007669"/>
    <property type="project" value="TreeGrafter"/>
</dbReference>
<dbReference type="GO" id="GO:0005737">
    <property type="term" value="C:cytoplasm"/>
    <property type="evidence" value="ECO:0007669"/>
    <property type="project" value="TreeGrafter"/>
</dbReference>
<dbReference type="SUPFAM" id="SSF50978">
    <property type="entry name" value="WD40 repeat-like"/>
    <property type="match status" value="1"/>
</dbReference>
<dbReference type="EMBL" id="NAJQ01001086">
    <property type="protein sequence ID" value="TKA62370.1"/>
    <property type="molecule type" value="Genomic_DNA"/>
</dbReference>
<evidence type="ECO:0000313" key="5">
    <source>
        <dbReference type="EMBL" id="TKA62370.1"/>
    </source>
</evidence>
<dbReference type="STRING" id="329884.A0A4U0WHE2"/>
<protein>
    <recommendedName>
        <fullName evidence="7">Anaphase-promoting complex subunit 4 WD40 domain-containing protein</fullName>
    </recommendedName>
</protein>
<proteinExistence type="predicted"/>
<dbReference type="GO" id="GO:0061685">
    <property type="term" value="F:diphthine methylesterase activity"/>
    <property type="evidence" value="ECO:0007669"/>
    <property type="project" value="TreeGrafter"/>
</dbReference>
<dbReference type="Proteomes" id="UP000309340">
    <property type="component" value="Unassembled WGS sequence"/>
</dbReference>
<evidence type="ECO:0000256" key="3">
    <source>
        <dbReference type="ARBA" id="ARBA00043952"/>
    </source>
</evidence>
<keyword evidence="2" id="KW-0677">Repeat</keyword>
<name>A0A4U0WHE2_9PEZI</name>
<feature type="region of interest" description="Disordered" evidence="4">
    <location>
        <begin position="40"/>
        <end position="64"/>
    </location>
</feature>
<reference evidence="5 6" key="1">
    <citation type="submission" date="2017-03" db="EMBL/GenBank/DDBJ databases">
        <title>Genomes of endolithic fungi from Antarctica.</title>
        <authorList>
            <person name="Coleine C."/>
            <person name="Masonjones S."/>
            <person name="Stajich J.E."/>
        </authorList>
    </citation>
    <scope>NUCLEOTIDE SEQUENCE [LARGE SCALE GENOMIC DNA]</scope>
    <source>
        <strain evidence="5 6">CCFEE 5184</strain>
    </source>
</reference>
<dbReference type="InterPro" id="IPR052415">
    <property type="entry name" value="Diphthine_MTase"/>
</dbReference>
<dbReference type="PANTHER" id="PTHR46042">
    <property type="entry name" value="DIPHTHINE METHYLTRANSFERASE"/>
    <property type="match status" value="1"/>
</dbReference>
<dbReference type="InterPro" id="IPR036322">
    <property type="entry name" value="WD40_repeat_dom_sf"/>
</dbReference>
<comment type="caution">
    <text evidence="5">The sequence shown here is derived from an EMBL/GenBank/DDBJ whole genome shotgun (WGS) entry which is preliminary data.</text>
</comment>
<evidence type="ECO:0000256" key="2">
    <source>
        <dbReference type="ARBA" id="ARBA00022737"/>
    </source>
</evidence>
<sequence length="416" mass="44694">MTSISSTRSLNLDLPPSCIAFCPTQPRLFVVGTYHLHDSTTAKEEPASSAAEGEASDHEDGAVEAAQKRSGSLILYELLDGDEIIHVATEPTPDFAILDAQWSPHTAGHGELLAVATSTGSLALYDLGTNDHGSKRLVPRGSKQICEASTLVLSLAWHPSRADVVGVTLSDGRVCLCACESSREGRPLWADEEASVSVTTVHEHSLEAWALAFTGRDDDGITGILSGGDDLTLQLSTVDESRTITSTPRWQDRRIHQAGVTAIFPLDAPNLIVTGSYDDHIRLIAAPSTGRRRVLAEVHLGGGVWRLKALVSGLPGREGAAASPATTALSGSTRSLFILASCMHAGTRILKLSCSQQAEEEEEESWAFKVLARFEEHKSMNYGSDMQPSEGSVRTIVSTSFYDRLLCLWRFDVGAE</sequence>
<dbReference type="Gene3D" id="2.130.10.10">
    <property type="entry name" value="YVTN repeat-like/Quinoprotein amine dehydrogenase"/>
    <property type="match status" value="2"/>
</dbReference>
<comment type="pathway">
    <text evidence="3">Protein modification.</text>
</comment>
<dbReference type="InterPro" id="IPR015943">
    <property type="entry name" value="WD40/YVTN_repeat-like_dom_sf"/>
</dbReference>
<keyword evidence="1" id="KW-0853">WD repeat</keyword>
<evidence type="ECO:0000256" key="4">
    <source>
        <dbReference type="SAM" id="MobiDB-lite"/>
    </source>
</evidence>